<gene>
    <name evidence="1" type="ORF">L596_000807</name>
</gene>
<sequence length="75" mass="8881">MSSRIRSFCCHLRTIPRHRNLSTRSVINIQGRIPAGFRIPRGELRRLYLRHRTAPLQERKHAESTDVEVKKHLNL</sequence>
<reference evidence="1 2" key="1">
    <citation type="journal article" date="2015" name="Genome Biol.">
        <title>Comparative genomics of Steinernema reveals deeply conserved gene regulatory networks.</title>
        <authorList>
            <person name="Dillman A.R."/>
            <person name="Macchietto M."/>
            <person name="Porter C.F."/>
            <person name="Rogers A."/>
            <person name="Williams B."/>
            <person name="Antoshechkin I."/>
            <person name="Lee M.M."/>
            <person name="Goodwin Z."/>
            <person name="Lu X."/>
            <person name="Lewis E.E."/>
            <person name="Goodrich-Blair H."/>
            <person name="Stock S.P."/>
            <person name="Adams B.J."/>
            <person name="Sternberg P.W."/>
            <person name="Mortazavi A."/>
        </authorList>
    </citation>
    <scope>NUCLEOTIDE SEQUENCE [LARGE SCALE GENOMIC DNA]</scope>
    <source>
        <strain evidence="1 2">ALL</strain>
    </source>
</reference>
<name>A0A4V6I6Z0_STECR</name>
<keyword evidence="2" id="KW-1185">Reference proteome</keyword>
<evidence type="ECO:0000313" key="2">
    <source>
        <dbReference type="Proteomes" id="UP000298663"/>
    </source>
</evidence>
<dbReference type="AlphaFoldDB" id="A0A4V6I6Z0"/>
<dbReference type="EMBL" id="AZBU02000001">
    <property type="protein sequence ID" value="TMS33023.1"/>
    <property type="molecule type" value="Genomic_DNA"/>
</dbReference>
<reference evidence="1 2" key="2">
    <citation type="journal article" date="2019" name="G3 (Bethesda)">
        <title>Hybrid Assembly of the Genome of the Entomopathogenic Nematode Steinernema carpocapsae Identifies the X-Chromosome.</title>
        <authorList>
            <person name="Serra L."/>
            <person name="Macchietto M."/>
            <person name="Macias-Munoz A."/>
            <person name="McGill C.J."/>
            <person name="Rodriguez I.M."/>
            <person name="Rodriguez B."/>
            <person name="Murad R."/>
            <person name="Mortazavi A."/>
        </authorList>
    </citation>
    <scope>NUCLEOTIDE SEQUENCE [LARGE SCALE GENOMIC DNA]</scope>
    <source>
        <strain evidence="1 2">ALL</strain>
    </source>
</reference>
<comment type="caution">
    <text evidence="1">The sequence shown here is derived from an EMBL/GenBank/DDBJ whole genome shotgun (WGS) entry which is preliminary data.</text>
</comment>
<evidence type="ECO:0000313" key="1">
    <source>
        <dbReference type="EMBL" id="TMS33023.1"/>
    </source>
</evidence>
<dbReference type="EMBL" id="CM016762">
    <property type="protein sequence ID" value="TMS33023.1"/>
    <property type="molecule type" value="Genomic_DNA"/>
</dbReference>
<dbReference type="Proteomes" id="UP000298663">
    <property type="component" value="Chromosome X"/>
</dbReference>
<organism evidence="1 2">
    <name type="scientific">Steinernema carpocapsae</name>
    <name type="common">Entomopathogenic nematode</name>
    <dbReference type="NCBI Taxonomy" id="34508"/>
    <lineage>
        <taxon>Eukaryota</taxon>
        <taxon>Metazoa</taxon>
        <taxon>Ecdysozoa</taxon>
        <taxon>Nematoda</taxon>
        <taxon>Chromadorea</taxon>
        <taxon>Rhabditida</taxon>
        <taxon>Tylenchina</taxon>
        <taxon>Panagrolaimomorpha</taxon>
        <taxon>Strongyloidoidea</taxon>
        <taxon>Steinernematidae</taxon>
        <taxon>Steinernema</taxon>
    </lineage>
</organism>
<protein>
    <submittedName>
        <fullName evidence="1">Uncharacterized protein</fullName>
    </submittedName>
</protein>
<proteinExistence type="predicted"/>
<accession>A0A4V6I6Z0</accession>